<dbReference type="SUPFAM" id="SSF54695">
    <property type="entry name" value="POZ domain"/>
    <property type="match status" value="1"/>
</dbReference>
<dbReference type="OrthoDB" id="2593747at2759"/>
<dbReference type="InterPro" id="IPR000210">
    <property type="entry name" value="BTB/POZ_dom"/>
</dbReference>
<protein>
    <recommendedName>
        <fullName evidence="1">BTB domain-containing protein</fullName>
    </recommendedName>
</protein>
<reference evidence="2 3" key="1">
    <citation type="journal article" date="2019" name="Fungal Biol. Biotechnol.">
        <title>Draft genome sequence of fastidious pathogen Ceratobasidium theobromae, which causes vascular-streak dieback in Theobroma cacao.</title>
        <authorList>
            <person name="Ali S.S."/>
            <person name="Asman A."/>
            <person name="Shao J."/>
            <person name="Firmansyah A.P."/>
            <person name="Susilo A.W."/>
            <person name="Rosmana A."/>
            <person name="McMahon P."/>
            <person name="Junaid M."/>
            <person name="Guest D."/>
            <person name="Kheng T.Y."/>
            <person name="Meinhardt L.W."/>
            <person name="Bailey B.A."/>
        </authorList>
    </citation>
    <scope>NUCLEOTIDE SEQUENCE [LARGE SCALE GENOMIC DNA]</scope>
    <source>
        <strain evidence="2 3">CT2</strain>
    </source>
</reference>
<gene>
    <name evidence="2" type="ORF">CTheo_5426</name>
</gene>
<evidence type="ECO:0000313" key="3">
    <source>
        <dbReference type="Proteomes" id="UP000383932"/>
    </source>
</evidence>
<evidence type="ECO:0000259" key="1">
    <source>
        <dbReference type="PROSITE" id="PS50097"/>
    </source>
</evidence>
<dbReference type="PROSITE" id="PS50097">
    <property type="entry name" value="BTB"/>
    <property type="match status" value="1"/>
</dbReference>
<comment type="caution">
    <text evidence="2">The sequence shown here is derived from an EMBL/GenBank/DDBJ whole genome shotgun (WGS) entry which is preliminary data.</text>
</comment>
<dbReference type="InterPro" id="IPR011333">
    <property type="entry name" value="SKP1/BTB/POZ_sf"/>
</dbReference>
<name>A0A5N5QI29_9AGAM</name>
<accession>A0A5N5QI29</accession>
<feature type="domain" description="BTB" evidence="1">
    <location>
        <begin position="14"/>
        <end position="88"/>
    </location>
</feature>
<keyword evidence="3" id="KW-1185">Reference proteome</keyword>
<dbReference type="AlphaFoldDB" id="A0A5N5QI29"/>
<dbReference type="EMBL" id="SSOP01000121">
    <property type="protein sequence ID" value="KAB5591138.1"/>
    <property type="molecule type" value="Genomic_DNA"/>
</dbReference>
<organism evidence="2 3">
    <name type="scientific">Ceratobasidium theobromae</name>
    <dbReference type="NCBI Taxonomy" id="1582974"/>
    <lineage>
        <taxon>Eukaryota</taxon>
        <taxon>Fungi</taxon>
        <taxon>Dikarya</taxon>
        <taxon>Basidiomycota</taxon>
        <taxon>Agaricomycotina</taxon>
        <taxon>Agaricomycetes</taxon>
        <taxon>Cantharellales</taxon>
        <taxon>Ceratobasidiaceae</taxon>
        <taxon>Ceratobasidium</taxon>
    </lineage>
</organism>
<evidence type="ECO:0000313" key="2">
    <source>
        <dbReference type="EMBL" id="KAB5591138.1"/>
    </source>
</evidence>
<dbReference type="Proteomes" id="UP000383932">
    <property type="component" value="Unassembled WGS sequence"/>
</dbReference>
<dbReference type="CDD" id="cd18186">
    <property type="entry name" value="BTB_POZ_ZBTB_KLHL-like"/>
    <property type="match status" value="1"/>
</dbReference>
<sequence>MPVVRSEKYYFSRGDLVLQVENILFRLHRDILEVHSAFFRDMLSMPTSDDKEGTSDDNPLRLPRDLSSAESFTILCSFIYPTDVGEMPAIQVKQLYIWEPVLEATMALQMPSIQRYILTKFEQDHANVAFDPVNLLSWAMRSDAALDSLKLECFQILAYRRLSLSPTEGMILGVKAATLVMYVRERIRSMFISSDSLQRDIVPHSTCGTKSACQKHIFHQIVKNLTMDPLALHLKDGIQDKSDIFQIESGGQYCYECGPTISDLARSLRRVRLDAEVRKCIEGLALGTAK</sequence>
<dbReference type="Pfam" id="PF00651">
    <property type="entry name" value="BTB"/>
    <property type="match status" value="1"/>
</dbReference>
<proteinExistence type="predicted"/>
<dbReference type="Gene3D" id="3.30.710.10">
    <property type="entry name" value="Potassium Channel Kv1.1, Chain A"/>
    <property type="match status" value="1"/>
</dbReference>